<dbReference type="EMBL" id="CM000782">
    <property type="protein sequence ID" value="AQK78958.1"/>
    <property type="molecule type" value="Genomic_DNA"/>
</dbReference>
<organism evidence="2">
    <name type="scientific">Zea mays</name>
    <name type="common">Maize</name>
    <dbReference type="NCBI Taxonomy" id="4577"/>
    <lineage>
        <taxon>Eukaryota</taxon>
        <taxon>Viridiplantae</taxon>
        <taxon>Streptophyta</taxon>
        <taxon>Embryophyta</taxon>
        <taxon>Tracheophyta</taxon>
        <taxon>Spermatophyta</taxon>
        <taxon>Magnoliopsida</taxon>
        <taxon>Liliopsida</taxon>
        <taxon>Poales</taxon>
        <taxon>Poaceae</taxon>
        <taxon>PACMAD clade</taxon>
        <taxon>Panicoideae</taxon>
        <taxon>Andropogonodae</taxon>
        <taxon>Andropogoneae</taxon>
        <taxon>Tripsacinae</taxon>
        <taxon>Zea</taxon>
    </lineage>
</organism>
<feature type="compositionally biased region" description="Low complexity" evidence="1">
    <location>
        <begin position="22"/>
        <end position="35"/>
    </location>
</feature>
<sequence>MSPPRDLPARLLRQPMPDGRPTSDASSPVRSSSPPLRCVAPPVVTSAPFTDLSWVLHTLLVTIVMREALKGIDMLSFVSIKTRAVLLI</sequence>
<reference evidence="2" key="1">
    <citation type="submission" date="2015-12" db="EMBL/GenBank/DDBJ databases">
        <title>Update maize B73 reference genome by single molecule sequencing technologies.</title>
        <authorList>
            <consortium name="Maize Genome Sequencing Project"/>
            <person name="Ware D."/>
        </authorList>
    </citation>
    <scope>NUCLEOTIDE SEQUENCE</scope>
    <source>
        <tissue evidence="2">Seedling</tissue>
    </source>
</reference>
<protein>
    <submittedName>
        <fullName evidence="2">Uncharacterized protein</fullName>
    </submittedName>
</protein>
<accession>A0A1D6LGB5</accession>
<name>A0A1D6LGB5_MAIZE</name>
<dbReference type="AlphaFoldDB" id="A0A1D6LGB5"/>
<evidence type="ECO:0000256" key="1">
    <source>
        <dbReference type="SAM" id="MobiDB-lite"/>
    </source>
</evidence>
<feature type="region of interest" description="Disordered" evidence="1">
    <location>
        <begin position="1"/>
        <end position="35"/>
    </location>
</feature>
<proteinExistence type="predicted"/>
<evidence type="ECO:0000313" key="2">
    <source>
        <dbReference type="EMBL" id="AQK78958.1"/>
    </source>
</evidence>
<gene>
    <name evidence="2" type="ORF">ZEAMMB73_Zm00001d035413</name>
</gene>